<reference evidence="1 5" key="2">
    <citation type="submission" date="2019-04" db="EMBL/GenBank/DDBJ databases">
        <title>Draft genome sequences of Streptomyces avermitilis NBRC 14893.</title>
        <authorList>
            <person name="Komaki H."/>
            <person name="Tamura T."/>
            <person name="Hosoyama A."/>
        </authorList>
    </citation>
    <scope>NUCLEOTIDE SEQUENCE [LARGE SCALE GENOMIC DNA]</scope>
    <source>
        <strain evidence="1 5">NBRC 14893</strain>
    </source>
</reference>
<dbReference type="Proteomes" id="UP000299211">
    <property type="component" value="Unassembled WGS sequence"/>
</dbReference>
<gene>
    <name evidence="1" type="ORF">SAV14893_083690</name>
    <name evidence="2" type="ORF">SAV31267_001260</name>
    <name evidence="3" type="ORF">SAV31267_098840</name>
</gene>
<proteinExistence type="predicted"/>
<evidence type="ECO:0000313" key="1">
    <source>
        <dbReference type="EMBL" id="GDY68976.1"/>
    </source>
</evidence>
<protein>
    <submittedName>
        <fullName evidence="2">Uncharacterized protein</fullName>
    </submittedName>
</protein>
<dbReference type="AlphaFoldDB" id="A0A4D4MF81"/>
<dbReference type="Proteomes" id="UP000302139">
    <property type="component" value="Unassembled WGS sequence"/>
</dbReference>
<sequence length="107" mass="11176">MGAVPWAGVHVICGAGPLAYVLVCRCSTALLGRLDTQSGRATPWKALFFTTISYPPLSPAPIPSAVDPHTVERAWSMAASGTGVARAASMRVTRLSGRSRNRISAAP</sequence>
<accession>A0A4D4MF81</accession>
<organism evidence="2 4">
    <name type="scientific">Streptomyces avermitilis</name>
    <dbReference type="NCBI Taxonomy" id="33903"/>
    <lineage>
        <taxon>Bacteria</taxon>
        <taxon>Bacillati</taxon>
        <taxon>Actinomycetota</taxon>
        <taxon>Actinomycetes</taxon>
        <taxon>Kitasatosporales</taxon>
        <taxon>Streptomycetaceae</taxon>
        <taxon>Streptomyces</taxon>
    </lineage>
</organism>
<reference evidence="2 4" key="1">
    <citation type="submission" date="2019-04" db="EMBL/GenBank/DDBJ databases">
        <title>Draft genome sequences of Streptomyces avermitilis ATCC 31267.</title>
        <authorList>
            <person name="Komaki H."/>
            <person name="Tamura T."/>
            <person name="Hosoyama A."/>
        </authorList>
    </citation>
    <scope>NUCLEOTIDE SEQUENCE [LARGE SCALE GENOMIC DNA]</scope>
    <source>
        <strain evidence="2 4">ATCC 31267</strain>
    </source>
</reference>
<evidence type="ECO:0000313" key="3">
    <source>
        <dbReference type="EMBL" id="GDY80399.1"/>
    </source>
</evidence>
<evidence type="ECO:0000313" key="2">
    <source>
        <dbReference type="EMBL" id="GDY70641.1"/>
    </source>
</evidence>
<dbReference type="EMBL" id="BJHY01000001">
    <property type="protein sequence ID" value="GDY70641.1"/>
    <property type="molecule type" value="Genomic_DNA"/>
</dbReference>
<name>A0A4D4MF81_STRAX</name>
<dbReference type="EMBL" id="BJHY01000002">
    <property type="protein sequence ID" value="GDY80399.1"/>
    <property type="molecule type" value="Genomic_DNA"/>
</dbReference>
<dbReference type="EMBL" id="BJHX01000001">
    <property type="protein sequence ID" value="GDY68976.1"/>
    <property type="molecule type" value="Genomic_DNA"/>
</dbReference>
<evidence type="ECO:0000313" key="5">
    <source>
        <dbReference type="Proteomes" id="UP000302139"/>
    </source>
</evidence>
<comment type="caution">
    <text evidence="2">The sequence shown here is derived from an EMBL/GenBank/DDBJ whole genome shotgun (WGS) entry which is preliminary data.</text>
</comment>
<evidence type="ECO:0000313" key="4">
    <source>
        <dbReference type="Proteomes" id="UP000299211"/>
    </source>
</evidence>